<name>A0A183K1P7_9TREM</name>
<proteinExistence type="predicted"/>
<evidence type="ECO:0000313" key="1">
    <source>
        <dbReference type="EMBL" id="VDP33205.1"/>
    </source>
</evidence>
<keyword evidence="2" id="KW-1185">Reference proteome</keyword>
<reference evidence="3" key="1">
    <citation type="submission" date="2016-06" db="UniProtKB">
        <authorList>
            <consortium name="WormBaseParasite"/>
        </authorList>
    </citation>
    <scope>IDENTIFICATION</scope>
</reference>
<dbReference type="EMBL" id="UZAK01032966">
    <property type="protein sequence ID" value="VDP33205.1"/>
    <property type="molecule type" value="Genomic_DNA"/>
</dbReference>
<dbReference type="WBParaSite" id="SCUD_0000891001-mRNA-1">
    <property type="protein sequence ID" value="SCUD_0000891001-mRNA-1"/>
    <property type="gene ID" value="SCUD_0000891001"/>
</dbReference>
<dbReference type="InterPro" id="IPR036691">
    <property type="entry name" value="Endo/exonu/phosph_ase_sf"/>
</dbReference>
<reference evidence="1 2" key="2">
    <citation type="submission" date="2018-11" db="EMBL/GenBank/DDBJ databases">
        <authorList>
            <consortium name="Pathogen Informatics"/>
        </authorList>
    </citation>
    <scope>NUCLEOTIDE SEQUENCE [LARGE SCALE GENOMIC DNA]</scope>
    <source>
        <strain evidence="1">Dakar</strain>
        <strain evidence="2">Dakar, Senegal</strain>
    </source>
</reference>
<dbReference type="AlphaFoldDB" id="A0A183K1P7"/>
<sequence length="66" mass="7650">MVIGDTALPHKPTWVSPDHTTGNQIDHICINKQFRRSMEDMRIKRTDIPSDHHLVVAKIKVKLKNH</sequence>
<dbReference type="Gene3D" id="3.60.10.10">
    <property type="entry name" value="Endonuclease/exonuclease/phosphatase"/>
    <property type="match status" value="1"/>
</dbReference>
<accession>A0A183K1P7</accession>
<evidence type="ECO:0000313" key="3">
    <source>
        <dbReference type="WBParaSite" id="SCUD_0000891001-mRNA-1"/>
    </source>
</evidence>
<protein>
    <submittedName>
        <fullName evidence="3">Endo/exonuclease/phosphatase domain-containing protein</fullName>
    </submittedName>
</protein>
<dbReference type="Proteomes" id="UP000279833">
    <property type="component" value="Unassembled WGS sequence"/>
</dbReference>
<dbReference type="SUPFAM" id="SSF56219">
    <property type="entry name" value="DNase I-like"/>
    <property type="match status" value="1"/>
</dbReference>
<gene>
    <name evidence="1" type="ORF">SCUD_LOCUS8910</name>
</gene>
<organism evidence="3">
    <name type="scientific">Schistosoma curassoni</name>
    <dbReference type="NCBI Taxonomy" id="6186"/>
    <lineage>
        <taxon>Eukaryota</taxon>
        <taxon>Metazoa</taxon>
        <taxon>Spiralia</taxon>
        <taxon>Lophotrochozoa</taxon>
        <taxon>Platyhelminthes</taxon>
        <taxon>Trematoda</taxon>
        <taxon>Digenea</taxon>
        <taxon>Strigeidida</taxon>
        <taxon>Schistosomatoidea</taxon>
        <taxon>Schistosomatidae</taxon>
        <taxon>Schistosoma</taxon>
    </lineage>
</organism>
<dbReference type="STRING" id="6186.A0A183K1P7"/>
<evidence type="ECO:0000313" key="2">
    <source>
        <dbReference type="Proteomes" id="UP000279833"/>
    </source>
</evidence>